<dbReference type="PANTHER" id="PTHR42718">
    <property type="entry name" value="MAJOR FACILITATOR SUPERFAMILY MULTIDRUG TRANSPORTER MFSC"/>
    <property type="match status" value="1"/>
</dbReference>
<feature type="transmembrane region" description="Helical" evidence="7">
    <location>
        <begin position="136"/>
        <end position="158"/>
    </location>
</feature>
<feature type="transmembrane region" description="Helical" evidence="7">
    <location>
        <begin position="7"/>
        <end position="27"/>
    </location>
</feature>
<keyword evidence="4 7" id="KW-0812">Transmembrane</keyword>
<dbReference type="InterPro" id="IPR020846">
    <property type="entry name" value="MFS_dom"/>
</dbReference>
<keyword evidence="5 7" id="KW-1133">Transmembrane helix</keyword>
<dbReference type="PANTHER" id="PTHR42718:SF46">
    <property type="entry name" value="BLR6921 PROTEIN"/>
    <property type="match status" value="1"/>
</dbReference>
<dbReference type="SUPFAM" id="SSF103473">
    <property type="entry name" value="MFS general substrate transporter"/>
    <property type="match status" value="1"/>
</dbReference>
<keyword evidence="3" id="KW-1003">Cell membrane</keyword>
<evidence type="ECO:0000259" key="8">
    <source>
        <dbReference type="PROSITE" id="PS50850"/>
    </source>
</evidence>
<keyword evidence="6 7" id="KW-0472">Membrane</keyword>
<dbReference type="Pfam" id="PF07690">
    <property type="entry name" value="MFS_1"/>
    <property type="match status" value="1"/>
</dbReference>
<evidence type="ECO:0000256" key="2">
    <source>
        <dbReference type="ARBA" id="ARBA00022448"/>
    </source>
</evidence>
<dbReference type="Proteomes" id="UP000601041">
    <property type="component" value="Unassembled WGS sequence"/>
</dbReference>
<keyword evidence="2" id="KW-0813">Transport</keyword>
<keyword evidence="10" id="KW-1185">Reference proteome</keyword>
<comment type="subcellular location">
    <subcellularLocation>
        <location evidence="1">Cell membrane</location>
        <topology evidence="1">Multi-pass membrane protein</topology>
    </subcellularLocation>
</comment>
<evidence type="ECO:0000256" key="1">
    <source>
        <dbReference type="ARBA" id="ARBA00004651"/>
    </source>
</evidence>
<proteinExistence type="predicted"/>
<feature type="transmembrane region" description="Helical" evidence="7">
    <location>
        <begin position="362"/>
        <end position="386"/>
    </location>
</feature>
<dbReference type="Gene3D" id="1.20.1250.20">
    <property type="entry name" value="MFS general substrate transporter like domains"/>
    <property type="match status" value="1"/>
</dbReference>
<evidence type="ECO:0000256" key="3">
    <source>
        <dbReference type="ARBA" id="ARBA00022475"/>
    </source>
</evidence>
<reference evidence="9 10" key="1">
    <citation type="submission" date="2020-11" db="EMBL/GenBank/DDBJ databases">
        <authorList>
            <person name="Lassalle F."/>
        </authorList>
    </citation>
    <scope>NUCLEOTIDE SEQUENCE [LARGE SCALE GENOMIC DNA]</scope>
    <source>
        <strain evidence="9 10">AB21</strain>
    </source>
</reference>
<feature type="transmembrane region" description="Helical" evidence="7">
    <location>
        <begin position="47"/>
        <end position="67"/>
    </location>
</feature>
<feature type="transmembrane region" description="Helical" evidence="7">
    <location>
        <begin position="79"/>
        <end position="103"/>
    </location>
</feature>
<evidence type="ECO:0000256" key="4">
    <source>
        <dbReference type="ARBA" id="ARBA00022692"/>
    </source>
</evidence>
<name>A0ABN7JZ34_9HYPH</name>
<feature type="transmembrane region" description="Helical" evidence="7">
    <location>
        <begin position="248"/>
        <end position="269"/>
    </location>
</feature>
<feature type="transmembrane region" description="Helical" evidence="7">
    <location>
        <begin position="333"/>
        <end position="356"/>
    </location>
</feature>
<feature type="domain" description="Major facilitator superfamily (MFS) profile" evidence="8">
    <location>
        <begin position="11"/>
        <end position="391"/>
    </location>
</feature>
<evidence type="ECO:0000256" key="5">
    <source>
        <dbReference type="ARBA" id="ARBA00022989"/>
    </source>
</evidence>
<feature type="transmembrane region" description="Helical" evidence="7">
    <location>
        <begin position="276"/>
        <end position="294"/>
    </location>
</feature>
<accession>A0ABN7JZ34</accession>
<evidence type="ECO:0000313" key="10">
    <source>
        <dbReference type="Proteomes" id="UP000601041"/>
    </source>
</evidence>
<dbReference type="EMBL" id="CABFWE030000011">
    <property type="protein sequence ID" value="CAD7050410.1"/>
    <property type="molecule type" value="Genomic_DNA"/>
</dbReference>
<dbReference type="InterPro" id="IPR036259">
    <property type="entry name" value="MFS_trans_sf"/>
</dbReference>
<dbReference type="PROSITE" id="PS50850">
    <property type="entry name" value="MFS"/>
    <property type="match status" value="1"/>
</dbReference>
<evidence type="ECO:0000313" key="9">
    <source>
        <dbReference type="EMBL" id="CAD7050410.1"/>
    </source>
</evidence>
<sequence>MSAADRSAWPMIILIVGAGVVAAFQVGKAPIGLPAVQEDLRLGLATASWLISAFAIIGAVAGAPVGLAVDRIGARRMALLGLLFMGAGSALGALASSASTLLATRVIEGVGFLTLVVAGPALVTSTAPAPIRGRAMALWATFMPAGLTIVMLAAPLLTLLTWRGFWLLNALLLLAYAFLSAWRLPSPARLAHAPRSIRQDIVEAFVAPGPWVLAGLFAAFSAVFFAVFGLLPSYLSTRLGVASEVASMLSAIAVAASAAGNLVCGQLLAHGYHPGRLIFVSFTTMALCSVGIFSDFIPGGAAYALCVLFSFASGLVPVVIFDSAPHRAPGADLVGVTIGFAMQGNNVGLVLGPAVAGALVASFGWGVVSVTVVAISVAAAPLALALRRTNAVERGVA</sequence>
<feature type="transmembrane region" description="Helical" evidence="7">
    <location>
        <begin position="300"/>
        <end position="321"/>
    </location>
</feature>
<feature type="transmembrane region" description="Helical" evidence="7">
    <location>
        <begin position="205"/>
        <end position="228"/>
    </location>
</feature>
<evidence type="ECO:0000256" key="7">
    <source>
        <dbReference type="SAM" id="Phobius"/>
    </source>
</evidence>
<evidence type="ECO:0000256" key="6">
    <source>
        <dbReference type="ARBA" id="ARBA00023136"/>
    </source>
</evidence>
<organism evidence="9 10">
    <name type="scientific">Pseudorhizobium halotolerans</name>
    <dbReference type="NCBI Taxonomy" id="1233081"/>
    <lineage>
        <taxon>Bacteria</taxon>
        <taxon>Pseudomonadati</taxon>
        <taxon>Pseudomonadota</taxon>
        <taxon>Alphaproteobacteria</taxon>
        <taxon>Hyphomicrobiales</taxon>
        <taxon>Rhizobiaceae</taxon>
        <taxon>Rhizobium/Agrobacterium group</taxon>
        <taxon>Pseudorhizobium</taxon>
    </lineage>
</organism>
<protein>
    <submittedName>
        <fullName evidence="9">MFS transporter</fullName>
    </submittedName>
</protein>
<feature type="transmembrane region" description="Helical" evidence="7">
    <location>
        <begin position="164"/>
        <end position="184"/>
    </location>
</feature>
<gene>
    <name evidence="9" type="ORF">RHAB21_04160</name>
</gene>
<dbReference type="InterPro" id="IPR011701">
    <property type="entry name" value="MFS"/>
</dbReference>
<comment type="caution">
    <text evidence="9">The sequence shown here is derived from an EMBL/GenBank/DDBJ whole genome shotgun (WGS) entry which is preliminary data.</text>
</comment>
<dbReference type="CDD" id="cd06174">
    <property type="entry name" value="MFS"/>
    <property type="match status" value="1"/>
</dbReference>
<feature type="transmembrane region" description="Helical" evidence="7">
    <location>
        <begin position="109"/>
        <end position="129"/>
    </location>
</feature>